<keyword evidence="3" id="KW-1003">Cell membrane</keyword>
<comment type="similarity">
    <text evidence="8">Belongs to the TRAP transporter small permease family.</text>
</comment>
<dbReference type="GO" id="GO:0022857">
    <property type="term" value="F:transmembrane transporter activity"/>
    <property type="evidence" value="ECO:0007669"/>
    <property type="project" value="TreeGrafter"/>
</dbReference>
<evidence type="ECO:0000256" key="4">
    <source>
        <dbReference type="ARBA" id="ARBA00022519"/>
    </source>
</evidence>
<dbReference type="PANTHER" id="PTHR35011">
    <property type="entry name" value="2,3-DIKETO-L-GULONATE TRAP TRANSPORTER SMALL PERMEASE PROTEIN YIAM"/>
    <property type="match status" value="1"/>
</dbReference>
<feature type="domain" description="Tripartite ATP-independent periplasmic transporters DctQ component" evidence="10">
    <location>
        <begin position="25"/>
        <end position="152"/>
    </location>
</feature>
<evidence type="ECO:0000256" key="6">
    <source>
        <dbReference type="ARBA" id="ARBA00022989"/>
    </source>
</evidence>
<dbReference type="InterPro" id="IPR055348">
    <property type="entry name" value="DctQ"/>
</dbReference>
<dbReference type="RefSeq" id="WP_155555205.1">
    <property type="nucleotide sequence ID" value="NZ_BMJD01000022.1"/>
</dbReference>
<dbReference type="Pfam" id="PF04290">
    <property type="entry name" value="DctQ"/>
    <property type="match status" value="1"/>
</dbReference>
<evidence type="ECO:0000256" key="7">
    <source>
        <dbReference type="ARBA" id="ARBA00023136"/>
    </source>
</evidence>
<name>A0A9W5X644_9BACI</name>
<evidence type="ECO:0000313" key="12">
    <source>
        <dbReference type="Proteomes" id="UP000621492"/>
    </source>
</evidence>
<dbReference type="GO" id="GO:0005886">
    <property type="term" value="C:plasma membrane"/>
    <property type="evidence" value="ECO:0007669"/>
    <property type="project" value="UniProtKB-SubCell"/>
</dbReference>
<keyword evidence="2" id="KW-0813">Transport</keyword>
<sequence length="172" mass="19416">MVISRISKSLDKLSVLLLILITVIMTVSLVIMIFGRNFFNSSFESLEEISRFTLVWLTFFGSAIAYKRKEHMGMDFIVNKLKGQAAIYFSVLQDVIALILFALFIYYGTELAVFNLDTISLQSGISMGYVYSVIPVSGLIMLVHAIDHILHTSKRLHDKEDINVTKNKVSSI</sequence>
<feature type="transmembrane region" description="Helical" evidence="9">
    <location>
        <begin position="12"/>
        <end position="34"/>
    </location>
</feature>
<accession>A0A9W5X644</accession>
<dbReference type="InterPro" id="IPR007387">
    <property type="entry name" value="TRAP_DctQ"/>
</dbReference>
<comment type="subcellular location">
    <subcellularLocation>
        <location evidence="1">Cell inner membrane</location>
        <topology evidence="1">Multi-pass membrane protein</topology>
    </subcellularLocation>
</comment>
<feature type="transmembrane region" description="Helical" evidence="9">
    <location>
        <begin position="49"/>
        <end position="66"/>
    </location>
</feature>
<keyword evidence="5 9" id="KW-0812">Transmembrane</keyword>
<evidence type="ECO:0000256" key="9">
    <source>
        <dbReference type="SAM" id="Phobius"/>
    </source>
</evidence>
<dbReference type="EMBL" id="BMJD01000022">
    <property type="protein sequence ID" value="GGB48157.1"/>
    <property type="molecule type" value="Genomic_DNA"/>
</dbReference>
<keyword evidence="12" id="KW-1185">Reference proteome</keyword>
<proteinExistence type="inferred from homology"/>
<evidence type="ECO:0000256" key="3">
    <source>
        <dbReference type="ARBA" id="ARBA00022475"/>
    </source>
</evidence>
<gene>
    <name evidence="11" type="ORF">GCM10011409_27140</name>
</gene>
<dbReference type="Proteomes" id="UP000621492">
    <property type="component" value="Unassembled WGS sequence"/>
</dbReference>
<evidence type="ECO:0000256" key="8">
    <source>
        <dbReference type="ARBA" id="ARBA00038436"/>
    </source>
</evidence>
<feature type="transmembrane region" description="Helical" evidence="9">
    <location>
        <begin position="129"/>
        <end position="150"/>
    </location>
</feature>
<reference evidence="11" key="1">
    <citation type="journal article" date="2014" name="Int. J. Syst. Evol. Microbiol.">
        <title>Complete genome sequence of Corynebacterium casei LMG S-19264T (=DSM 44701T), isolated from a smear-ripened cheese.</title>
        <authorList>
            <consortium name="US DOE Joint Genome Institute (JGI-PGF)"/>
            <person name="Walter F."/>
            <person name="Albersmeier A."/>
            <person name="Kalinowski J."/>
            <person name="Ruckert C."/>
        </authorList>
    </citation>
    <scope>NUCLEOTIDE SEQUENCE</scope>
    <source>
        <strain evidence="11">CGMCC 1.15454</strain>
    </source>
</reference>
<evidence type="ECO:0000259" key="10">
    <source>
        <dbReference type="Pfam" id="PF04290"/>
    </source>
</evidence>
<keyword evidence="6 9" id="KW-1133">Transmembrane helix</keyword>
<protein>
    <submittedName>
        <fullName evidence="11">TRAP transporter small permease protein</fullName>
    </submittedName>
</protein>
<feature type="transmembrane region" description="Helical" evidence="9">
    <location>
        <begin position="87"/>
        <end position="109"/>
    </location>
</feature>
<evidence type="ECO:0000313" key="11">
    <source>
        <dbReference type="EMBL" id="GGB48157.1"/>
    </source>
</evidence>
<organism evidence="11 12">
    <name type="scientific">Lentibacillus populi</name>
    <dbReference type="NCBI Taxonomy" id="1827502"/>
    <lineage>
        <taxon>Bacteria</taxon>
        <taxon>Bacillati</taxon>
        <taxon>Bacillota</taxon>
        <taxon>Bacilli</taxon>
        <taxon>Bacillales</taxon>
        <taxon>Bacillaceae</taxon>
        <taxon>Lentibacillus</taxon>
    </lineage>
</organism>
<dbReference type="AlphaFoldDB" id="A0A9W5X644"/>
<evidence type="ECO:0000256" key="5">
    <source>
        <dbReference type="ARBA" id="ARBA00022692"/>
    </source>
</evidence>
<dbReference type="GO" id="GO:0015740">
    <property type="term" value="P:C4-dicarboxylate transport"/>
    <property type="evidence" value="ECO:0007669"/>
    <property type="project" value="TreeGrafter"/>
</dbReference>
<evidence type="ECO:0000256" key="2">
    <source>
        <dbReference type="ARBA" id="ARBA00022448"/>
    </source>
</evidence>
<comment type="caution">
    <text evidence="11">The sequence shown here is derived from an EMBL/GenBank/DDBJ whole genome shotgun (WGS) entry which is preliminary data.</text>
</comment>
<dbReference type="PANTHER" id="PTHR35011:SF5">
    <property type="entry name" value="SIALIC ACID TRAP TRANSPORTER SMALL PERMEASE PROTEIN SIAQ"/>
    <property type="match status" value="1"/>
</dbReference>
<reference evidence="11" key="2">
    <citation type="submission" date="2020-09" db="EMBL/GenBank/DDBJ databases">
        <authorList>
            <person name="Sun Q."/>
            <person name="Zhou Y."/>
        </authorList>
    </citation>
    <scope>NUCLEOTIDE SEQUENCE</scope>
    <source>
        <strain evidence="11">CGMCC 1.15454</strain>
    </source>
</reference>
<keyword evidence="7 9" id="KW-0472">Membrane</keyword>
<keyword evidence="4" id="KW-0997">Cell inner membrane</keyword>
<evidence type="ECO:0000256" key="1">
    <source>
        <dbReference type="ARBA" id="ARBA00004429"/>
    </source>
</evidence>